<comment type="caution">
    <text evidence="1">The sequence shown here is derived from an EMBL/GenBank/DDBJ whole genome shotgun (WGS) entry which is preliminary data.</text>
</comment>
<organism evidence="1 2">
    <name type="scientific">Caerostris extrusa</name>
    <name type="common">Bark spider</name>
    <name type="synonym">Caerostris bankana</name>
    <dbReference type="NCBI Taxonomy" id="172846"/>
    <lineage>
        <taxon>Eukaryota</taxon>
        <taxon>Metazoa</taxon>
        <taxon>Ecdysozoa</taxon>
        <taxon>Arthropoda</taxon>
        <taxon>Chelicerata</taxon>
        <taxon>Arachnida</taxon>
        <taxon>Araneae</taxon>
        <taxon>Araneomorphae</taxon>
        <taxon>Entelegynae</taxon>
        <taxon>Araneoidea</taxon>
        <taxon>Araneidae</taxon>
        <taxon>Caerostris</taxon>
    </lineage>
</organism>
<dbReference type="EMBL" id="BPLR01016839">
    <property type="protein sequence ID" value="GIY86743.1"/>
    <property type="molecule type" value="Genomic_DNA"/>
</dbReference>
<keyword evidence="2" id="KW-1185">Reference proteome</keyword>
<proteinExistence type="predicted"/>
<dbReference type="AlphaFoldDB" id="A0AAV4WWN8"/>
<evidence type="ECO:0000313" key="1">
    <source>
        <dbReference type="EMBL" id="GIY86743.1"/>
    </source>
</evidence>
<reference evidence="1 2" key="1">
    <citation type="submission" date="2021-06" db="EMBL/GenBank/DDBJ databases">
        <title>Caerostris extrusa draft genome.</title>
        <authorList>
            <person name="Kono N."/>
            <person name="Arakawa K."/>
        </authorList>
    </citation>
    <scope>NUCLEOTIDE SEQUENCE [LARGE SCALE GENOMIC DNA]</scope>
</reference>
<accession>A0AAV4WWN8</accession>
<dbReference type="Proteomes" id="UP001054945">
    <property type="component" value="Unassembled WGS sequence"/>
</dbReference>
<gene>
    <name evidence="1" type="ORF">CEXT_187441</name>
</gene>
<sequence length="82" mass="8805">MIAKRNRSWPCSLMSFALDGRGCPIHVDPSHVGHVCAGSPLATRDGPLIDLSSEVESSSELPCWGWKYLCLTPGVVVPSRAV</sequence>
<name>A0AAV4WWN8_CAEEX</name>
<protein>
    <submittedName>
        <fullName evidence="1">Uncharacterized protein</fullName>
    </submittedName>
</protein>
<evidence type="ECO:0000313" key="2">
    <source>
        <dbReference type="Proteomes" id="UP001054945"/>
    </source>
</evidence>